<name>A0A381NEQ6_9ZZZZ</name>
<dbReference type="InterPro" id="IPR017932">
    <property type="entry name" value="GATase_2_dom"/>
</dbReference>
<evidence type="ECO:0000256" key="6">
    <source>
        <dbReference type="ARBA" id="ARBA00022630"/>
    </source>
</evidence>
<keyword evidence="13" id="KW-0411">Iron-sulfur</keyword>
<comment type="similarity">
    <text evidence="4">Belongs to the glutamate synthase family.</text>
</comment>
<dbReference type="PANTHER" id="PTHR11938:SF133">
    <property type="entry name" value="GLUTAMATE SYNTHASE (NADH)"/>
    <property type="match status" value="1"/>
</dbReference>
<evidence type="ECO:0000256" key="5">
    <source>
        <dbReference type="ARBA" id="ARBA00022605"/>
    </source>
</evidence>
<keyword evidence="8" id="KW-0479">Metal-binding</keyword>
<comment type="cofactor">
    <cofactor evidence="3">
        <name>FAD</name>
        <dbReference type="ChEBI" id="CHEBI:57692"/>
    </cofactor>
</comment>
<dbReference type="InterPro" id="IPR029055">
    <property type="entry name" value="Ntn_hydrolases_N"/>
</dbReference>
<evidence type="ECO:0000256" key="13">
    <source>
        <dbReference type="ARBA" id="ARBA00023014"/>
    </source>
</evidence>
<dbReference type="GO" id="GO:0015930">
    <property type="term" value="F:glutamate synthase activity"/>
    <property type="evidence" value="ECO:0007669"/>
    <property type="project" value="InterPro"/>
</dbReference>
<evidence type="ECO:0000256" key="2">
    <source>
        <dbReference type="ARBA" id="ARBA00001927"/>
    </source>
</evidence>
<dbReference type="PROSITE" id="PS51278">
    <property type="entry name" value="GATASE_TYPE_2"/>
    <property type="match status" value="1"/>
</dbReference>
<comment type="cofactor">
    <cofactor evidence="2">
        <name>[3Fe-4S] cluster</name>
        <dbReference type="ChEBI" id="CHEBI:21137"/>
    </cofactor>
</comment>
<keyword evidence="14" id="KW-0314">Glutamate biosynthesis</keyword>
<keyword evidence="5" id="KW-0028">Amino-acid biosynthesis</keyword>
<dbReference type="FunFam" id="3.20.20.70:FF:000031">
    <property type="entry name" value="Glutamate synthase 1 [NADH]"/>
    <property type="match status" value="1"/>
</dbReference>
<evidence type="ECO:0000256" key="11">
    <source>
        <dbReference type="ARBA" id="ARBA00023002"/>
    </source>
</evidence>
<dbReference type="CDD" id="cd00982">
    <property type="entry name" value="gltB_C"/>
    <property type="match status" value="1"/>
</dbReference>
<dbReference type="Pfam" id="PF04898">
    <property type="entry name" value="Glu_syn_central"/>
    <property type="match status" value="1"/>
</dbReference>
<dbReference type="Pfam" id="PF01493">
    <property type="entry name" value="GXGXG"/>
    <property type="match status" value="1"/>
</dbReference>
<evidence type="ECO:0000256" key="12">
    <source>
        <dbReference type="ARBA" id="ARBA00023004"/>
    </source>
</evidence>
<keyword evidence="6" id="KW-0285">Flavoprotein</keyword>
<dbReference type="Gene3D" id="3.20.20.70">
    <property type="entry name" value="Aldolase class I"/>
    <property type="match status" value="2"/>
</dbReference>
<evidence type="ECO:0000256" key="7">
    <source>
        <dbReference type="ARBA" id="ARBA00022643"/>
    </source>
</evidence>
<dbReference type="NCBIfam" id="NF008730">
    <property type="entry name" value="PRK11750.1"/>
    <property type="match status" value="1"/>
</dbReference>
<evidence type="ECO:0000256" key="9">
    <source>
        <dbReference type="ARBA" id="ARBA00022827"/>
    </source>
</evidence>
<gene>
    <name evidence="19" type="ORF">METZ01_LOCUS5920</name>
</gene>
<evidence type="ECO:0000259" key="18">
    <source>
        <dbReference type="PROSITE" id="PS51278"/>
    </source>
</evidence>
<dbReference type="CDD" id="cd02808">
    <property type="entry name" value="GltS_FMN"/>
    <property type="match status" value="1"/>
</dbReference>
<dbReference type="InterPro" id="IPR013785">
    <property type="entry name" value="Aldolase_TIM"/>
</dbReference>
<evidence type="ECO:0000256" key="16">
    <source>
        <dbReference type="ARBA" id="ARBA00029440"/>
    </source>
</evidence>
<proteinExistence type="inferred from homology"/>
<dbReference type="Gene3D" id="3.60.20.10">
    <property type="entry name" value="Glutamine Phosphoribosylpyrophosphate, subunit 1, domain 1"/>
    <property type="match status" value="1"/>
</dbReference>
<dbReference type="InterPro" id="IPR002489">
    <property type="entry name" value="Glu_synth_asu_C"/>
</dbReference>
<keyword evidence="10" id="KW-0315">Glutamine amidotransferase</keyword>
<dbReference type="SUPFAM" id="SSF51395">
    <property type="entry name" value="FMN-linked oxidoreductases"/>
    <property type="match status" value="1"/>
</dbReference>
<comment type="pathway">
    <text evidence="16">Amino-acid biosynthesis.</text>
</comment>
<dbReference type="GO" id="GO:0051538">
    <property type="term" value="F:3 iron, 4 sulfur cluster binding"/>
    <property type="evidence" value="ECO:0007669"/>
    <property type="project" value="UniProtKB-KW"/>
</dbReference>
<evidence type="ECO:0000256" key="1">
    <source>
        <dbReference type="ARBA" id="ARBA00001917"/>
    </source>
</evidence>
<dbReference type="PANTHER" id="PTHR11938">
    <property type="entry name" value="FAD NADPH DEHYDROGENASE/OXIDOREDUCTASE"/>
    <property type="match status" value="1"/>
</dbReference>
<keyword evidence="9" id="KW-0274">FAD</keyword>
<keyword evidence="12" id="KW-0408">Iron</keyword>
<evidence type="ECO:0000256" key="10">
    <source>
        <dbReference type="ARBA" id="ARBA00022962"/>
    </source>
</evidence>
<dbReference type="InterPro" id="IPR006982">
    <property type="entry name" value="Glu_synth_centr_N"/>
</dbReference>
<dbReference type="EMBL" id="UINC01000311">
    <property type="protein sequence ID" value="SUZ53066.1"/>
    <property type="molecule type" value="Genomic_DNA"/>
</dbReference>
<evidence type="ECO:0000256" key="4">
    <source>
        <dbReference type="ARBA" id="ARBA00009716"/>
    </source>
</evidence>
<dbReference type="GO" id="GO:0019676">
    <property type="term" value="P:ammonia assimilation cycle"/>
    <property type="evidence" value="ECO:0007669"/>
    <property type="project" value="TreeGrafter"/>
</dbReference>
<evidence type="ECO:0000313" key="19">
    <source>
        <dbReference type="EMBL" id="SUZ53066.1"/>
    </source>
</evidence>
<sequence>MKFKYPEKQGLYDPQFEHDNCGVGFVVQMKNRKSHQIVQQGLRLLCNLDHRGALGADPDTGDGSGILIQIPHHFFVEKCQKAGFYLPEAGEYGIASIFLPQDPVARRHCGEVIESHIVEKGMDLLGWRDVPINLDYVGKQARSSMPAMRQLFMGHRRLGNYDQEQFERKLYITRKAVRTALQDVEDMIITSMSSRTIVYKGMLIPHQMEYFFPDLSDPRLSSAMALVHTRFPTNTFPRWDLVQPFRNLAHNGEINSLRGNINWMLGRRPTLASPLYDNIRELQPIIIPRGSDSACMDNVFEFLIQSGYSLPHAMMMMVPEAWEKNPDMNPEKQAFYEFHDHLMEPWDGPASLTFTDGVRIGATLDRNGLRPSRYVVTKDDFVIMGSEVGAVDVDPENIKYKGRLQPGKMFLVDTEEGRIIDDAELKKEICSAQPYAKWLKDNVLELSHLPKPKIVPETDFDTLLLRQKIFGYTTEDLNLLLTPMVVDGVEASGSMGNDTPLAVLSDKPRLLYDYFKQIFAQVSNPPVDAIREELVMSLTSRLGPQKNILEPSPEHARMLKLEHPVLSNEQLAQLKALDNQDFYSSTLSMLFDAEKGVDGLAAALSQLCRQAENAVKSGSAFLVLSDRGAGKEQVPIPALLAVAAVHHHLILKRKRYKTGIIVETGEAREIAHFCLLVSYGAGAINPYLAFETFEQLIRQKALPPELTREQANENYLQAIRKGMYKVFSKMGISTIQSYRGAQIFEAIGLNEDLVHGHFSGTPSRINGVGIEEIAQESLLRHGNALEETADTNSILPGGGFYHWRRRGEFHQINPVMSNTLQNAVRKNSQDSYDDFSMLVNDQAQRFSTPRSLFEFAEGYPILLDEVEPAAEIVKRFVTGAMSFGSISIESHETLAVAMNRIGGRSNSGEGGEDPRRFEKKDNGDWPVSNVKQVASGRFGVTINYLVNCNELQIKVAQGAKPGEGGQLPGNKVSDEIAKVRNSTPGVTLISPPPHHDIYSIEDLAQLIFDLKNANPTAKINVKLVAEAGVGTISAGVAKAHADIITIAGHDGGTGASPLTSIKHAGIPWELGLSEAHQTLMLNHLRGRVRLQTDGQLKTGRDVAIAALLGAEEYGFATMPLIAIGCIMMRKCHLNTCPVGIATQNPELRKKFRGQPEHVINYFFFVAEELRKIMAELGFRKIDDMVGRTDMLKQRTGIKHWKAGKVDLSALLHQVPVGEDDSRFCTQEQDHGLDKQLDHELITQAKAALEEEKPVEFSLPIVNVNRAVGTMLSSKIAKKYGAKGLADNTIHCKFNGSAGQSFGAFLAPGVTLELEGDANDYTGKGLSGGRLVVYPPVESSFRAESNILVGNTVLYGATSGEVFFSGIAGERFAVRNSGANAVVEGVGDHGCEYMTGGKVIVLGETGKNFAAGMSGGISYVYDEKGNFTANCNSGMVDLESVDDAEEKLWLQKWIERHQQYTGSELAEKLLKNWDNVLVKFVKVMPIEYRAVLEKMEKESGSCKEKTAA</sequence>
<dbReference type="FunFam" id="2.160.20.60:FF:000001">
    <property type="entry name" value="Glutamate synthase, large subunit"/>
    <property type="match status" value="1"/>
</dbReference>
<organism evidence="19">
    <name type="scientific">marine metagenome</name>
    <dbReference type="NCBI Taxonomy" id="408172"/>
    <lineage>
        <taxon>unclassified sequences</taxon>
        <taxon>metagenomes</taxon>
        <taxon>ecological metagenomes</taxon>
    </lineage>
</organism>
<evidence type="ECO:0000256" key="15">
    <source>
        <dbReference type="ARBA" id="ARBA00023291"/>
    </source>
</evidence>
<keyword evidence="7" id="KW-0288">FMN</keyword>
<dbReference type="GO" id="GO:0006537">
    <property type="term" value="P:glutamate biosynthetic process"/>
    <property type="evidence" value="ECO:0007669"/>
    <property type="project" value="UniProtKB-KW"/>
</dbReference>
<protein>
    <recommendedName>
        <fullName evidence="18">Glutamine amidotransferase type-2 domain-containing protein</fullName>
    </recommendedName>
</protein>
<keyword evidence="15" id="KW-0003">3Fe-4S</keyword>
<dbReference type="GO" id="GO:0046872">
    <property type="term" value="F:metal ion binding"/>
    <property type="evidence" value="ECO:0007669"/>
    <property type="project" value="UniProtKB-KW"/>
</dbReference>
<dbReference type="InterPro" id="IPR050711">
    <property type="entry name" value="ET-N_metabolism_enzyme"/>
</dbReference>
<dbReference type="Pfam" id="PF01645">
    <property type="entry name" value="Glu_synthase"/>
    <property type="match status" value="1"/>
</dbReference>
<dbReference type="Gene3D" id="2.160.20.60">
    <property type="entry name" value="Glutamate synthase, alpha subunit, C-terminal domain"/>
    <property type="match status" value="1"/>
</dbReference>
<feature type="region of interest" description="Disordered" evidence="17">
    <location>
        <begin position="901"/>
        <end position="924"/>
    </location>
</feature>
<dbReference type="SUPFAM" id="SSF56235">
    <property type="entry name" value="N-terminal nucleophile aminohydrolases (Ntn hydrolases)"/>
    <property type="match status" value="1"/>
</dbReference>
<dbReference type="InterPro" id="IPR036485">
    <property type="entry name" value="Glu_synth_asu_C_sf"/>
</dbReference>
<dbReference type="CDD" id="cd00713">
    <property type="entry name" value="GltS"/>
    <property type="match status" value="1"/>
</dbReference>
<evidence type="ECO:0000256" key="17">
    <source>
        <dbReference type="SAM" id="MobiDB-lite"/>
    </source>
</evidence>
<evidence type="ECO:0000256" key="3">
    <source>
        <dbReference type="ARBA" id="ARBA00001974"/>
    </source>
</evidence>
<evidence type="ECO:0000256" key="14">
    <source>
        <dbReference type="ARBA" id="ARBA00023164"/>
    </source>
</evidence>
<dbReference type="FunFam" id="3.60.20.10:FF:000001">
    <property type="entry name" value="Glutamate synthase, large subunit"/>
    <property type="match status" value="1"/>
</dbReference>
<feature type="compositionally biased region" description="Basic and acidic residues" evidence="17">
    <location>
        <begin position="912"/>
        <end position="923"/>
    </location>
</feature>
<dbReference type="InterPro" id="IPR002932">
    <property type="entry name" value="Glu_synthdom"/>
</dbReference>
<accession>A0A381NEQ6</accession>
<dbReference type="SUPFAM" id="SSF69336">
    <property type="entry name" value="Alpha subunit of glutamate synthase, C-terminal domain"/>
    <property type="match status" value="1"/>
</dbReference>
<feature type="domain" description="Glutamine amidotransferase type-2" evidence="18">
    <location>
        <begin position="21"/>
        <end position="415"/>
    </location>
</feature>
<comment type="cofactor">
    <cofactor evidence="1">
        <name>FMN</name>
        <dbReference type="ChEBI" id="CHEBI:58210"/>
    </cofactor>
</comment>
<evidence type="ECO:0000256" key="8">
    <source>
        <dbReference type="ARBA" id="ARBA00022723"/>
    </source>
</evidence>
<keyword evidence="11" id="KW-0560">Oxidoreductase</keyword>
<reference evidence="19" key="1">
    <citation type="submission" date="2018-05" db="EMBL/GenBank/DDBJ databases">
        <authorList>
            <person name="Lanie J.A."/>
            <person name="Ng W.-L."/>
            <person name="Kazmierczak K.M."/>
            <person name="Andrzejewski T.M."/>
            <person name="Davidsen T.M."/>
            <person name="Wayne K.J."/>
            <person name="Tettelin H."/>
            <person name="Glass J.I."/>
            <person name="Rusch D."/>
            <person name="Podicherti R."/>
            <person name="Tsui H.-C.T."/>
            <person name="Winkler M.E."/>
        </authorList>
    </citation>
    <scope>NUCLEOTIDE SEQUENCE</scope>
</reference>
<dbReference type="Pfam" id="PF00310">
    <property type="entry name" value="GATase_2"/>
    <property type="match status" value="1"/>
</dbReference>